<dbReference type="GeneID" id="25263329"/>
<evidence type="ECO:0000256" key="11">
    <source>
        <dbReference type="SAM" id="MobiDB-lite"/>
    </source>
</evidence>
<name>A0A066VIW5_TILAU</name>
<evidence type="ECO:0008006" key="14">
    <source>
        <dbReference type="Google" id="ProtNLM"/>
    </source>
</evidence>
<evidence type="ECO:0000256" key="3">
    <source>
        <dbReference type="ARBA" id="ARBA00022679"/>
    </source>
</evidence>
<dbReference type="AlphaFoldDB" id="A0A066VIW5"/>
<sequence>MVHTSSSLSIPLRSGVFINCNAGATSSAWRQSHRSKGPEGARSLVPALPLLCICSQRRGLATVRGCTREVRTSRPKGTKFPLNSLQSSNASSVLRQMKLTSSRPFANSSAASTASQPESNAPGPPTPQPPSQGRDQRPVTLESKPKGKVTQAIEQLKAASGTSAPVALSENIYTIPNLLTTLRLLSVPVLGHLVLTSQMPAAAALLFVSGLTDVVDGWLARKCNSYTVFGSIADPAADKALMTVMVVCLAIKGLLPVPLAVLILGRDVALVLSAFLIRYRSLPPPKTFARYWDISLPSASVQPTQISKYNTFLQLLLVGATTLLPCLPPDVQALQSVQLGLSAFQIVVAATTVWSGANYLFGSGAVKYLHRK</sequence>
<dbReference type="InterPro" id="IPR043130">
    <property type="entry name" value="CDP-OH_PTrfase_TM_dom"/>
</dbReference>
<dbReference type="STRING" id="1037660.A0A066VIW5"/>
<evidence type="ECO:0000313" key="13">
    <source>
        <dbReference type="Proteomes" id="UP000027361"/>
    </source>
</evidence>
<dbReference type="InterPro" id="IPR048254">
    <property type="entry name" value="CDP_ALCOHOL_P_TRANSF_CS"/>
</dbReference>
<keyword evidence="8" id="KW-0594">Phospholipid biosynthesis</keyword>
<evidence type="ECO:0000256" key="2">
    <source>
        <dbReference type="ARBA" id="ARBA00022516"/>
    </source>
</evidence>
<keyword evidence="6" id="KW-0443">Lipid metabolism</keyword>
<evidence type="ECO:0000256" key="7">
    <source>
        <dbReference type="ARBA" id="ARBA00023136"/>
    </source>
</evidence>
<feature type="region of interest" description="Disordered" evidence="11">
    <location>
        <begin position="102"/>
        <end position="147"/>
    </location>
</feature>
<reference evidence="12 13" key="1">
    <citation type="submission" date="2014-05" db="EMBL/GenBank/DDBJ databases">
        <title>Draft genome sequence of a rare smut relative, Tilletiaria anomala UBC 951.</title>
        <authorList>
            <consortium name="DOE Joint Genome Institute"/>
            <person name="Toome M."/>
            <person name="Kuo A."/>
            <person name="Henrissat B."/>
            <person name="Lipzen A."/>
            <person name="Tritt A."/>
            <person name="Yoshinaga Y."/>
            <person name="Zane M."/>
            <person name="Barry K."/>
            <person name="Grigoriev I.V."/>
            <person name="Spatafora J.W."/>
            <person name="Aimea M.C."/>
        </authorList>
    </citation>
    <scope>NUCLEOTIDE SEQUENCE [LARGE SCALE GENOMIC DNA]</scope>
    <source>
        <strain evidence="12 13">UBC 951</strain>
    </source>
</reference>
<evidence type="ECO:0000256" key="10">
    <source>
        <dbReference type="RuleBase" id="RU003750"/>
    </source>
</evidence>
<keyword evidence="9" id="KW-1208">Phospholipid metabolism</keyword>
<feature type="compositionally biased region" description="Polar residues" evidence="11">
    <location>
        <begin position="102"/>
        <end position="119"/>
    </location>
</feature>
<dbReference type="EMBL" id="JMSN01000077">
    <property type="protein sequence ID" value="KDN41687.1"/>
    <property type="molecule type" value="Genomic_DNA"/>
</dbReference>
<dbReference type="GO" id="GO:0032049">
    <property type="term" value="P:cardiolipin biosynthetic process"/>
    <property type="evidence" value="ECO:0007669"/>
    <property type="project" value="TreeGrafter"/>
</dbReference>
<proteinExistence type="inferred from homology"/>
<dbReference type="HOGENOM" id="CLU_051314_0_0_1"/>
<keyword evidence="13" id="KW-1185">Reference proteome</keyword>
<evidence type="ECO:0000256" key="5">
    <source>
        <dbReference type="ARBA" id="ARBA00022989"/>
    </source>
</evidence>
<evidence type="ECO:0000256" key="4">
    <source>
        <dbReference type="ARBA" id="ARBA00022692"/>
    </source>
</evidence>
<keyword evidence="4" id="KW-0812">Transmembrane</keyword>
<dbReference type="InterPro" id="IPR000462">
    <property type="entry name" value="CDP-OH_P_trans"/>
</dbReference>
<gene>
    <name evidence="12" type="ORF">K437DRAFT_249432</name>
</gene>
<comment type="similarity">
    <text evidence="10">Belongs to the CDP-alcohol phosphatidyltransferase class-I family.</text>
</comment>
<evidence type="ECO:0000256" key="6">
    <source>
        <dbReference type="ARBA" id="ARBA00023098"/>
    </source>
</evidence>
<dbReference type="GO" id="GO:0016020">
    <property type="term" value="C:membrane"/>
    <property type="evidence" value="ECO:0007669"/>
    <property type="project" value="UniProtKB-SubCell"/>
</dbReference>
<comment type="caution">
    <text evidence="12">The sequence shown here is derived from an EMBL/GenBank/DDBJ whole genome shotgun (WGS) entry which is preliminary data.</text>
</comment>
<dbReference type="Pfam" id="PF01066">
    <property type="entry name" value="CDP-OH_P_transf"/>
    <property type="match status" value="1"/>
</dbReference>
<dbReference type="InParanoid" id="A0A066VIW5"/>
<dbReference type="Proteomes" id="UP000027361">
    <property type="component" value="Unassembled WGS sequence"/>
</dbReference>
<keyword evidence="7" id="KW-0472">Membrane</keyword>
<dbReference type="PROSITE" id="PS00379">
    <property type="entry name" value="CDP_ALCOHOL_P_TRANSF"/>
    <property type="match status" value="1"/>
</dbReference>
<evidence type="ECO:0000256" key="9">
    <source>
        <dbReference type="ARBA" id="ARBA00023264"/>
    </source>
</evidence>
<feature type="region of interest" description="Disordered" evidence="11">
    <location>
        <begin position="67"/>
        <end position="87"/>
    </location>
</feature>
<protein>
    <recommendedName>
        <fullName evidence="14">CDP-alcohol phosphatidyltransferase</fullName>
    </recommendedName>
</protein>
<dbReference type="Gene3D" id="1.20.120.1760">
    <property type="match status" value="1"/>
</dbReference>
<evidence type="ECO:0000313" key="12">
    <source>
        <dbReference type="EMBL" id="KDN41687.1"/>
    </source>
</evidence>
<accession>A0A066VIW5</accession>
<dbReference type="GO" id="GO:0043337">
    <property type="term" value="F:cardiolipin synthase (CMP-forming)"/>
    <property type="evidence" value="ECO:0007669"/>
    <property type="project" value="TreeGrafter"/>
</dbReference>
<dbReference type="GO" id="GO:0005739">
    <property type="term" value="C:mitochondrion"/>
    <property type="evidence" value="ECO:0007669"/>
    <property type="project" value="TreeGrafter"/>
</dbReference>
<dbReference type="InterPro" id="IPR050324">
    <property type="entry name" value="CDP-alcohol_PTase-I"/>
</dbReference>
<dbReference type="RefSeq" id="XP_013241816.1">
    <property type="nucleotide sequence ID" value="XM_013386362.1"/>
</dbReference>
<dbReference type="PANTHER" id="PTHR14269">
    <property type="entry name" value="CDP-DIACYLGLYCEROL--GLYCEROL-3-PHOSPHATE 3-PHOSPHATIDYLTRANSFERASE-RELATED"/>
    <property type="match status" value="1"/>
</dbReference>
<organism evidence="12 13">
    <name type="scientific">Tilletiaria anomala (strain ATCC 24038 / CBS 436.72 / UBC 951)</name>
    <dbReference type="NCBI Taxonomy" id="1037660"/>
    <lineage>
        <taxon>Eukaryota</taxon>
        <taxon>Fungi</taxon>
        <taxon>Dikarya</taxon>
        <taxon>Basidiomycota</taxon>
        <taxon>Ustilaginomycotina</taxon>
        <taxon>Exobasidiomycetes</taxon>
        <taxon>Georgefischeriales</taxon>
        <taxon>Tilletiariaceae</taxon>
        <taxon>Tilletiaria</taxon>
    </lineage>
</organism>
<keyword evidence="2" id="KW-0444">Lipid biosynthesis</keyword>
<evidence type="ECO:0000256" key="1">
    <source>
        <dbReference type="ARBA" id="ARBA00004141"/>
    </source>
</evidence>
<dbReference type="PANTHER" id="PTHR14269:SF60">
    <property type="entry name" value="CARDIOLIPIN SYNTHASE (CMP-FORMING)"/>
    <property type="match status" value="1"/>
</dbReference>
<keyword evidence="5" id="KW-1133">Transmembrane helix</keyword>
<comment type="subcellular location">
    <subcellularLocation>
        <location evidence="1">Membrane</location>
        <topology evidence="1">Multi-pass membrane protein</topology>
    </subcellularLocation>
</comment>
<evidence type="ECO:0000256" key="8">
    <source>
        <dbReference type="ARBA" id="ARBA00023209"/>
    </source>
</evidence>
<dbReference type="OrthoDB" id="10020554at2759"/>
<keyword evidence="3 10" id="KW-0808">Transferase</keyword>